<proteinExistence type="predicted"/>
<dbReference type="InterPro" id="IPR036097">
    <property type="entry name" value="HisK_dim/P_sf"/>
</dbReference>
<evidence type="ECO:0000256" key="12">
    <source>
        <dbReference type="ARBA" id="ARBA00058004"/>
    </source>
</evidence>
<dbReference type="CDD" id="cd00130">
    <property type="entry name" value="PAS"/>
    <property type="match status" value="3"/>
</dbReference>
<dbReference type="InterPro" id="IPR005467">
    <property type="entry name" value="His_kinase_dom"/>
</dbReference>
<evidence type="ECO:0000313" key="18">
    <source>
        <dbReference type="EMBL" id="TCS73052.1"/>
    </source>
</evidence>
<name>A0A4R3JZX4_9PROT</name>
<keyword evidence="14" id="KW-0812">Transmembrane</keyword>
<keyword evidence="8" id="KW-0067">ATP-binding</keyword>
<dbReference type="FunFam" id="3.30.565.10:FF:000010">
    <property type="entry name" value="Sensor histidine kinase RcsC"/>
    <property type="match status" value="1"/>
</dbReference>
<evidence type="ECO:0000256" key="3">
    <source>
        <dbReference type="ARBA" id="ARBA00012438"/>
    </source>
</evidence>
<keyword evidence="9" id="KW-0902">Two-component regulatory system</keyword>
<dbReference type="Proteomes" id="UP000295135">
    <property type="component" value="Unassembled WGS sequence"/>
</dbReference>
<evidence type="ECO:0000256" key="5">
    <source>
        <dbReference type="ARBA" id="ARBA00022679"/>
    </source>
</evidence>
<feature type="transmembrane region" description="Helical" evidence="14">
    <location>
        <begin position="222"/>
        <end position="244"/>
    </location>
</feature>
<dbReference type="EC" id="2.7.13.3" evidence="3"/>
<comment type="subcellular location">
    <subcellularLocation>
        <location evidence="2">Membrane</location>
    </subcellularLocation>
</comment>
<keyword evidence="7" id="KW-0418">Kinase</keyword>
<dbReference type="Pfam" id="PF00512">
    <property type="entry name" value="HisKA"/>
    <property type="match status" value="1"/>
</dbReference>
<feature type="domain" description="PAC" evidence="17">
    <location>
        <begin position="358"/>
        <end position="410"/>
    </location>
</feature>
<feature type="domain" description="PAC" evidence="17">
    <location>
        <begin position="487"/>
        <end position="539"/>
    </location>
</feature>
<dbReference type="SMART" id="SM00091">
    <property type="entry name" value="PAS"/>
    <property type="match status" value="3"/>
</dbReference>
<feature type="domain" description="Histidine kinase" evidence="15">
    <location>
        <begin position="703"/>
        <end position="921"/>
    </location>
</feature>
<dbReference type="PANTHER" id="PTHR43304">
    <property type="entry name" value="PHYTOCHROME-LIKE PROTEIN CPH1"/>
    <property type="match status" value="1"/>
</dbReference>
<dbReference type="AlphaFoldDB" id="A0A4R3JZX4"/>
<dbReference type="SMART" id="SM00387">
    <property type="entry name" value="HATPase_c"/>
    <property type="match status" value="1"/>
</dbReference>
<dbReference type="Gene3D" id="3.30.565.10">
    <property type="entry name" value="Histidine kinase-like ATPase, C-terminal domain"/>
    <property type="match status" value="1"/>
</dbReference>
<evidence type="ECO:0000256" key="13">
    <source>
        <dbReference type="ARBA" id="ARBA00070152"/>
    </source>
</evidence>
<keyword evidence="19" id="KW-1185">Reference proteome</keyword>
<keyword evidence="10 14" id="KW-0472">Membrane</keyword>
<sequence length="933" mass="104943">MNLLTLSAPWPQRLSQMPRTPQFFWAAALSLGFIAAQFIPGRQFAMGQDGYAVLHTILEFLSMAVCLQVFVISLRPSHHVGFGETLIGPGLLVVGLLDLGHALSYQGMPDFVTPSGPEKAIDFWLAARLSAAITLLLAAIFWQRQAGRPLLRHLMVALLFAFGGLTYWAVLWRQELLPHTFIPGQGLTGLKIATEYLIAGIHLATLALFLSPGLRQTGKTSAWLGAAVWIMALSELFFTLYASVTDLYNLLGHLYKVVAYGIIYRALVFSRIEEPQRLLEEAERRFDLAVHGSNDSIWDRDLVGNKTYYSPRWKAMLGYEEDEIGDAPEEFTSRVHPSDLAHVLTAMEAHLSGQGDHYRAEFRMRRKDGEYIWILARGVALFDRHRRPIRIAGTHTDISERKRFEAALRQSEASLKEAQRSAALGSWEIDYGSGELHGSDEFYRIFGVAPYQALLTSREAVKPYIHPEDYARVKESFEASLREHSGFDMDFRLNLPGGQIKHVHGRASHRYAPDGAPLASHGTLQDITARKMVEMELDRHRRHLEVMVAQRTAELAAREEQYRLVADFTYDMETWIGEDGRYRYVSPACLHLTGHEADEFMADPGLMARLAHPDDRAVVNRLFDRCYRERQINRLEFRLIRSDGRVVWVEHVGQPVYGRDGSYRGYRSSTRDITLRKQAEQQLTEARLRAEEADRLKSAFLATMSHELRTPLNSIIGFTGALQMGLAGPLNEEQAKQLGYVRQSGEHLLALISDILDLSKIEAGQLQVEHKLFNLRASIEHAVEVGRALAKPKGLPIRVEIDPAIGHIESDRRRVDQVLLNLLGNAIKFTERGEICLRCGIEGDMVRISVSDSGPGITEANLVNLFQPFHQIDDGLGRRHEGTGLGLSISKRLVELLGGSIRAESEWGKGSTFSFTLPRQMEMQHGDDPVHRG</sequence>
<dbReference type="GO" id="GO:0005524">
    <property type="term" value="F:ATP binding"/>
    <property type="evidence" value="ECO:0007669"/>
    <property type="project" value="UniProtKB-KW"/>
</dbReference>
<dbReference type="InterPro" id="IPR052162">
    <property type="entry name" value="Sensor_kinase/Photoreceptor"/>
</dbReference>
<accession>A0A4R3JZX4</accession>
<evidence type="ECO:0000256" key="7">
    <source>
        <dbReference type="ARBA" id="ARBA00022777"/>
    </source>
</evidence>
<feature type="domain" description="PAS" evidence="16">
    <location>
        <begin position="411"/>
        <end position="484"/>
    </location>
</feature>
<dbReference type="InterPro" id="IPR036890">
    <property type="entry name" value="HATPase_C_sf"/>
</dbReference>
<evidence type="ECO:0000256" key="2">
    <source>
        <dbReference type="ARBA" id="ARBA00004370"/>
    </source>
</evidence>
<dbReference type="Pfam" id="PF17159">
    <property type="entry name" value="MASE3"/>
    <property type="match status" value="1"/>
</dbReference>
<dbReference type="CDD" id="cd00082">
    <property type="entry name" value="HisKA"/>
    <property type="match status" value="1"/>
</dbReference>
<evidence type="ECO:0000256" key="10">
    <source>
        <dbReference type="ARBA" id="ARBA00023136"/>
    </source>
</evidence>
<dbReference type="OrthoDB" id="8552871at2"/>
<comment type="catalytic activity">
    <reaction evidence="1">
        <text>ATP + protein L-histidine = ADP + protein N-phospho-L-histidine.</text>
        <dbReference type="EC" id="2.7.13.3"/>
    </reaction>
</comment>
<dbReference type="InterPro" id="IPR003594">
    <property type="entry name" value="HATPase_dom"/>
</dbReference>
<evidence type="ECO:0000259" key="16">
    <source>
        <dbReference type="PROSITE" id="PS50112"/>
    </source>
</evidence>
<feature type="domain" description="PAS" evidence="16">
    <location>
        <begin position="558"/>
        <end position="630"/>
    </location>
</feature>
<dbReference type="InterPro" id="IPR000700">
    <property type="entry name" value="PAS-assoc_C"/>
</dbReference>
<dbReference type="Pfam" id="PF08447">
    <property type="entry name" value="PAS_3"/>
    <property type="match status" value="3"/>
</dbReference>
<dbReference type="InterPro" id="IPR003661">
    <property type="entry name" value="HisK_dim/P_dom"/>
</dbReference>
<dbReference type="SMART" id="SM00086">
    <property type="entry name" value="PAC"/>
    <property type="match status" value="3"/>
</dbReference>
<keyword evidence="6" id="KW-0547">Nucleotide-binding</keyword>
<dbReference type="Pfam" id="PF02518">
    <property type="entry name" value="HATPase_c"/>
    <property type="match status" value="1"/>
</dbReference>
<organism evidence="18 19">
    <name type="scientific">Sulfuritortus calidifontis</name>
    <dbReference type="NCBI Taxonomy" id="1914471"/>
    <lineage>
        <taxon>Bacteria</taxon>
        <taxon>Pseudomonadati</taxon>
        <taxon>Pseudomonadota</taxon>
        <taxon>Betaproteobacteria</taxon>
        <taxon>Nitrosomonadales</taxon>
        <taxon>Thiobacillaceae</taxon>
        <taxon>Sulfuritortus</taxon>
    </lineage>
</organism>
<comment type="function">
    <text evidence="12">Member of the two-component regulatory system BvgS/BvgA. Phosphorylates BvgA via a four-step phosphorelay in response to environmental signals.</text>
</comment>
<feature type="transmembrane region" description="Helical" evidence="14">
    <location>
        <begin position="86"/>
        <end position="103"/>
    </location>
</feature>
<dbReference type="Gene3D" id="3.30.450.20">
    <property type="entry name" value="PAS domain"/>
    <property type="match status" value="3"/>
</dbReference>
<reference evidence="18 19" key="1">
    <citation type="submission" date="2019-03" db="EMBL/GenBank/DDBJ databases">
        <title>Genomic Encyclopedia of Type Strains, Phase IV (KMG-IV): sequencing the most valuable type-strain genomes for metagenomic binning, comparative biology and taxonomic classification.</title>
        <authorList>
            <person name="Goeker M."/>
        </authorList>
    </citation>
    <scope>NUCLEOTIDE SEQUENCE [LARGE SCALE GENOMIC DNA]</scope>
    <source>
        <strain evidence="18 19">DSM 103923</strain>
    </source>
</reference>
<keyword evidence="5" id="KW-0808">Transferase</keyword>
<dbReference type="Gene3D" id="2.10.70.100">
    <property type="match status" value="1"/>
</dbReference>
<evidence type="ECO:0000313" key="19">
    <source>
        <dbReference type="Proteomes" id="UP000295135"/>
    </source>
</evidence>
<keyword evidence="14" id="KW-1133">Transmembrane helix</keyword>
<evidence type="ECO:0000256" key="6">
    <source>
        <dbReference type="ARBA" id="ARBA00022741"/>
    </source>
</evidence>
<feature type="transmembrane region" description="Helical" evidence="14">
    <location>
        <begin position="154"/>
        <end position="172"/>
    </location>
</feature>
<dbReference type="InterPro" id="IPR000014">
    <property type="entry name" value="PAS"/>
</dbReference>
<dbReference type="GO" id="GO:0016020">
    <property type="term" value="C:membrane"/>
    <property type="evidence" value="ECO:0007669"/>
    <property type="project" value="UniProtKB-SubCell"/>
</dbReference>
<dbReference type="InterPro" id="IPR033425">
    <property type="entry name" value="MASE3"/>
</dbReference>
<dbReference type="InterPro" id="IPR001610">
    <property type="entry name" value="PAC"/>
</dbReference>
<keyword evidence="4" id="KW-0597">Phosphoprotein</keyword>
<dbReference type="PROSITE" id="PS50112">
    <property type="entry name" value="PAS"/>
    <property type="match status" value="3"/>
</dbReference>
<dbReference type="PROSITE" id="PS50113">
    <property type="entry name" value="PAC"/>
    <property type="match status" value="3"/>
</dbReference>
<evidence type="ECO:0000256" key="9">
    <source>
        <dbReference type="ARBA" id="ARBA00023012"/>
    </source>
</evidence>
<dbReference type="CDD" id="cd16922">
    <property type="entry name" value="HATPase_EvgS-ArcB-TorS-like"/>
    <property type="match status" value="1"/>
</dbReference>
<dbReference type="Gene3D" id="1.10.287.130">
    <property type="match status" value="1"/>
</dbReference>
<dbReference type="EMBL" id="SLZY01000003">
    <property type="protein sequence ID" value="TCS73052.1"/>
    <property type="molecule type" value="Genomic_DNA"/>
</dbReference>
<dbReference type="InterPro" id="IPR035965">
    <property type="entry name" value="PAS-like_dom_sf"/>
</dbReference>
<evidence type="ECO:0000256" key="4">
    <source>
        <dbReference type="ARBA" id="ARBA00022553"/>
    </source>
</evidence>
<dbReference type="FunFam" id="1.10.287.130:FF:000038">
    <property type="entry name" value="Sensory transduction histidine kinase"/>
    <property type="match status" value="1"/>
</dbReference>
<evidence type="ECO:0000256" key="1">
    <source>
        <dbReference type="ARBA" id="ARBA00000085"/>
    </source>
</evidence>
<dbReference type="SUPFAM" id="SSF47384">
    <property type="entry name" value="Homodimeric domain of signal transducing histidine kinase"/>
    <property type="match status" value="1"/>
</dbReference>
<dbReference type="NCBIfam" id="TIGR00229">
    <property type="entry name" value="sensory_box"/>
    <property type="match status" value="3"/>
</dbReference>
<evidence type="ECO:0000259" key="15">
    <source>
        <dbReference type="PROSITE" id="PS50109"/>
    </source>
</evidence>
<comment type="caution">
    <text evidence="18">The sequence shown here is derived from an EMBL/GenBank/DDBJ whole genome shotgun (WGS) entry which is preliminary data.</text>
</comment>
<protein>
    <recommendedName>
        <fullName evidence="13">Virulence sensor protein BvgS</fullName>
        <ecNumber evidence="3">2.7.13.3</ecNumber>
    </recommendedName>
</protein>
<feature type="domain" description="PAC" evidence="17">
    <location>
        <begin position="633"/>
        <end position="685"/>
    </location>
</feature>
<dbReference type="PROSITE" id="PS50109">
    <property type="entry name" value="HIS_KIN"/>
    <property type="match status" value="1"/>
</dbReference>
<dbReference type="SUPFAM" id="SSF55785">
    <property type="entry name" value="PYP-like sensor domain (PAS domain)"/>
    <property type="match status" value="3"/>
</dbReference>
<keyword evidence="11" id="KW-0131">Cell cycle</keyword>
<feature type="domain" description="PAS" evidence="16">
    <location>
        <begin position="282"/>
        <end position="354"/>
    </location>
</feature>
<dbReference type="PANTHER" id="PTHR43304:SF1">
    <property type="entry name" value="PAC DOMAIN-CONTAINING PROTEIN"/>
    <property type="match status" value="1"/>
</dbReference>
<evidence type="ECO:0000256" key="8">
    <source>
        <dbReference type="ARBA" id="ARBA00022840"/>
    </source>
</evidence>
<dbReference type="GO" id="GO:0000155">
    <property type="term" value="F:phosphorelay sensor kinase activity"/>
    <property type="evidence" value="ECO:0007669"/>
    <property type="project" value="InterPro"/>
</dbReference>
<evidence type="ECO:0000256" key="14">
    <source>
        <dbReference type="SAM" id="Phobius"/>
    </source>
</evidence>
<dbReference type="SUPFAM" id="SSF55874">
    <property type="entry name" value="ATPase domain of HSP90 chaperone/DNA topoisomerase II/histidine kinase"/>
    <property type="match status" value="1"/>
</dbReference>
<evidence type="ECO:0000256" key="11">
    <source>
        <dbReference type="ARBA" id="ARBA00023306"/>
    </source>
</evidence>
<dbReference type="InterPro" id="IPR013655">
    <property type="entry name" value="PAS_fold_3"/>
</dbReference>
<feature type="transmembrane region" description="Helical" evidence="14">
    <location>
        <begin position="23"/>
        <end position="40"/>
    </location>
</feature>
<feature type="transmembrane region" description="Helical" evidence="14">
    <location>
        <begin position="52"/>
        <end position="74"/>
    </location>
</feature>
<dbReference type="SMART" id="SM00388">
    <property type="entry name" value="HisKA"/>
    <property type="match status" value="1"/>
</dbReference>
<gene>
    <name evidence="18" type="ORF">EDC61_103175</name>
</gene>
<feature type="transmembrane region" description="Helical" evidence="14">
    <location>
        <begin position="123"/>
        <end position="142"/>
    </location>
</feature>
<evidence type="ECO:0000259" key="17">
    <source>
        <dbReference type="PROSITE" id="PS50113"/>
    </source>
</evidence>
<dbReference type="InterPro" id="IPR004358">
    <property type="entry name" value="Sig_transdc_His_kin-like_C"/>
</dbReference>
<feature type="transmembrane region" description="Helical" evidence="14">
    <location>
        <begin position="192"/>
        <end position="210"/>
    </location>
</feature>
<dbReference type="PRINTS" id="PR00344">
    <property type="entry name" value="BCTRLSENSOR"/>
</dbReference>